<dbReference type="InterPro" id="IPR007159">
    <property type="entry name" value="SpoVT-AbrB_dom"/>
</dbReference>
<evidence type="ECO:0000259" key="2">
    <source>
        <dbReference type="PROSITE" id="PS51740"/>
    </source>
</evidence>
<organism evidence="3 4">
    <name type="scientific">Streptomyces castrisilvae</name>
    <dbReference type="NCBI Taxonomy" id="3033811"/>
    <lineage>
        <taxon>Bacteria</taxon>
        <taxon>Bacillati</taxon>
        <taxon>Actinomycetota</taxon>
        <taxon>Actinomycetes</taxon>
        <taxon>Kitasatosporales</taxon>
        <taxon>Streptomycetaceae</taxon>
        <taxon>Streptomyces</taxon>
    </lineage>
</organism>
<evidence type="ECO:0000313" key="3">
    <source>
        <dbReference type="EMBL" id="WLQ36290.1"/>
    </source>
</evidence>
<feature type="domain" description="SpoVT-AbrB" evidence="2">
    <location>
        <begin position="5"/>
        <end position="51"/>
    </location>
</feature>
<dbReference type="RefSeq" id="WP_306057480.1">
    <property type="nucleotide sequence ID" value="NZ_CP120997.1"/>
</dbReference>
<accession>A0ABY9HP08</accession>
<dbReference type="SMART" id="SM00966">
    <property type="entry name" value="SpoVT_AbrB"/>
    <property type="match status" value="1"/>
</dbReference>
<evidence type="ECO:0000256" key="1">
    <source>
        <dbReference type="PROSITE-ProRule" id="PRU01076"/>
    </source>
</evidence>
<gene>
    <name evidence="3" type="ORF">P8A18_23940</name>
</gene>
<keyword evidence="1 3" id="KW-0238">DNA-binding</keyword>
<sequence>MAATTFHAGVRDKGQLTLPAGVREALGVSPGDELEFAINDDGVVEVHGLRKIRTDQAWFWTERWQAGERQASEDIAVGRTTRHEDVDEMFAHLAEEN</sequence>
<dbReference type="InterPro" id="IPR037914">
    <property type="entry name" value="SpoVT-AbrB_sf"/>
</dbReference>
<reference evidence="3 4" key="1">
    <citation type="submission" date="2023-03" db="EMBL/GenBank/DDBJ databases">
        <title>Isolation and description of six Streptomyces strains from soil environments, able to metabolize different microbial glucans.</title>
        <authorList>
            <person name="Widen T."/>
            <person name="Larsbrink J."/>
        </authorList>
    </citation>
    <scope>NUCLEOTIDE SEQUENCE [LARGE SCALE GENOMIC DNA]</scope>
    <source>
        <strain evidence="3 4">Mut1</strain>
    </source>
</reference>
<dbReference type="Pfam" id="PF04014">
    <property type="entry name" value="MazE_antitoxin"/>
    <property type="match status" value="1"/>
</dbReference>
<proteinExistence type="predicted"/>
<dbReference type="NCBIfam" id="TIGR01439">
    <property type="entry name" value="lp_hng_hel_AbrB"/>
    <property type="match status" value="1"/>
</dbReference>
<dbReference type="Gene3D" id="2.10.260.10">
    <property type="match status" value="1"/>
</dbReference>
<protein>
    <submittedName>
        <fullName evidence="3">AbrB/MazE/SpoVT family DNA-binding domain-containing protein</fullName>
    </submittedName>
</protein>
<dbReference type="GO" id="GO:0003677">
    <property type="term" value="F:DNA binding"/>
    <property type="evidence" value="ECO:0007669"/>
    <property type="project" value="UniProtKB-KW"/>
</dbReference>
<dbReference type="SUPFAM" id="SSF89447">
    <property type="entry name" value="AbrB/MazE/MraZ-like"/>
    <property type="match status" value="1"/>
</dbReference>
<name>A0ABY9HP08_9ACTN</name>
<dbReference type="EMBL" id="CP120997">
    <property type="protein sequence ID" value="WLQ36290.1"/>
    <property type="molecule type" value="Genomic_DNA"/>
</dbReference>
<dbReference type="PROSITE" id="PS51740">
    <property type="entry name" value="SPOVT_ABRB"/>
    <property type="match status" value="1"/>
</dbReference>
<evidence type="ECO:0000313" key="4">
    <source>
        <dbReference type="Proteomes" id="UP001239522"/>
    </source>
</evidence>
<keyword evidence="4" id="KW-1185">Reference proteome</keyword>
<dbReference type="Proteomes" id="UP001239522">
    <property type="component" value="Chromosome"/>
</dbReference>